<feature type="domain" description="Elp3/MiaA/NifB-like radical SAM core" evidence="1">
    <location>
        <begin position="67"/>
        <end position="299"/>
    </location>
</feature>
<dbReference type="AlphaFoldDB" id="A0AAJ3J3T2"/>
<protein>
    <submittedName>
        <fullName evidence="2">Archaeosine biosynthesis radical SAM protein RaSEA</fullName>
    </submittedName>
    <submittedName>
        <fullName evidence="3">TIGR01210 family radical SAM protein</fullName>
    </submittedName>
</protein>
<dbReference type="PIRSF" id="PIRSF004954">
    <property type="entry name" value="Radical_SAM"/>
    <property type="match status" value="1"/>
</dbReference>
<organism evidence="2 5">
    <name type="scientific">Paenibacillus polymyxa</name>
    <name type="common">Bacillus polymyxa</name>
    <dbReference type="NCBI Taxonomy" id="1406"/>
    <lineage>
        <taxon>Bacteria</taxon>
        <taxon>Bacillati</taxon>
        <taxon>Bacillota</taxon>
        <taxon>Bacilli</taxon>
        <taxon>Bacillales</taxon>
        <taxon>Paenibacillaceae</taxon>
        <taxon>Paenibacillus</taxon>
    </lineage>
</organism>
<evidence type="ECO:0000313" key="3">
    <source>
        <dbReference type="EMBL" id="ODA10632.1"/>
    </source>
</evidence>
<dbReference type="SMART" id="SM00729">
    <property type="entry name" value="Elp3"/>
    <property type="match status" value="1"/>
</dbReference>
<keyword evidence="4" id="KW-1185">Reference proteome</keyword>
<evidence type="ECO:0000259" key="1">
    <source>
        <dbReference type="SMART" id="SM00729"/>
    </source>
</evidence>
<dbReference type="GO" id="GO:0051536">
    <property type="term" value="F:iron-sulfur cluster binding"/>
    <property type="evidence" value="ECO:0007669"/>
    <property type="project" value="InterPro"/>
</dbReference>
<dbReference type="InterPro" id="IPR006638">
    <property type="entry name" value="Elp3/MiaA/NifB-like_rSAM"/>
</dbReference>
<evidence type="ECO:0000313" key="4">
    <source>
        <dbReference type="Proteomes" id="UP000094974"/>
    </source>
</evidence>
<sequence length="382" mass="44363">MKKPKAWEQMDSYQWMTTKETAHYYRLIANLMKEIHAKIPDEQYHLDKVATETDIREENFQGKNYQRAVMYLMSNGCEWALKNGNGCTMCGHLAKQTRKDGPLSAHYYLEQFSEEFKRIDFSKYPLLNLYNNGSILNDNEVPAEALWEIIRMVGEKPEIKMLVIETRPEFVTKENMAEIKRLLPDKHVEVAMGLEMIDDFLRYVCINKGFSLKQFDKAARLVTQELNLRSYVLLKPPFITEQEAIEHAVQTIEHAFELGTTTVSLESCTVQDYTLVQYLSDQGAYKPAWLWSIVEVVKRTAHLGKIIVGLFQFYPSPVGVPYNCPHCSDRVMEALKEYNHTLDPSVLDHLDCSCKAEWKKELNHVHPPFEERLSILNSELIK</sequence>
<dbReference type="EMBL" id="JARVWT010000001">
    <property type="protein sequence ID" value="MDH2330295.1"/>
    <property type="molecule type" value="Genomic_DNA"/>
</dbReference>
<dbReference type="SUPFAM" id="SSF102114">
    <property type="entry name" value="Radical SAM enzymes"/>
    <property type="match status" value="1"/>
</dbReference>
<dbReference type="Proteomes" id="UP001229409">
    <property type="component" value="Unassembled WGS sequence"/>
</dbReference>
<reference evidence="2" key="3">
    <citation type="submission" date="2023-04" db="EMBL/GenBank/DDBJ databases">
        <title>Uncovering the Secrets of Slow-Growing Bacteria in Tropical Savanna Soil through Cultivation and Genomic Analysis.</title>
        <authorList>
            <person name="Goncalves O.S."/>
            <person name="Santana M.F."/>
        </authorList>
    </citation>
    <scope>NUCLEOTIDE SEQUENCE</scope>
    <source>
        <strain evidence="2">ANTI</strain>
    </source>
</reference>
<dbReference type="GO" id="GO:0003824">
    <property type="term" value="F:catalytic activity"/>
    <property type="evidence" value="ECO:0007669"/>
    <property type="project" value="InterPro"/>
</dbReference>
<dbReference type="Proteomes" id="UP000094974">
    <property type="component" value="Unassembled WGS sequence"/>
</dbReference>
<proteinExistence type="predicted"/>
<name>A0AAJ3J3T2_PAEPO</name>
<gene>
    <name evidence="3" type="ORF">A7312_24080</name>
    <name evidence="2" type="ORF">QDS18_05415</name>
</gene>
<evidence type="ECO:0000313" key="5">
    <source>
        <dbReference type="Proteomes" id="UP001229409"/>
    </source>
</evidence>
<dbReference type="NCBIfam" id="TIGR01210">
    <property type="entry name" value="archaeosine biosynthesis radical SAM protein RaSEA"/>
    <property type="match status" value="1"/>
</dbReference>
<dbReference type="InterPro" id="IPR058240">
    <property type="entry name" value="rSAM_sf"/>
</dbReference>
<reference evidence="3" key="2">
    <citation type="submission" date="2016-05" db="EMBL/GenBank/DDBJ databases">
        <authorList>
            <person name="Zheng J."/>
            <person name="Timme R."/>
            <person name="Allard M."/>
            <person name="Strain E."/>
            <person name="Luo Y."/>
            <person name="Brown E."/>
        </authorList>
    </citation>
    <scope>NUCLEOTIDE SEQUENCE</scope>
    <source>
        <strain evidence="3">CFSAN034343</strain>
    </source>
</reference>
<comment type="caution">
    <text evidence="2">The sequence shown here is derived from an EMBL/GenBank/DDBJ whole genome shotgun (WGS) entry which is preliminary data.</text>
</comment>
<evidence type="ECO:0000313" key="2">
    <source>
        <dbReference type="EMBL" id="MDH2330295.1"/>
    </source>
</evidence>
<dbReference type="RefSeq" id="WP_028543130.1">
    <property type="nucleotide sequence ID" value="NZ_CP011420.1"/>
</dbReference>
<dbReference type="InterPro" id="IPR005909">
    <property type="entry name" value="RaSEA"/>
</dbReference>
<reference evidence="4" key="1">
    <citation type="submission" date="2016-05" db="EMBL/GenBank/DDBJ databases">
        <title>Whole genome shotgun sequencing of cultured foodborne pathogen.</title>
        <authorList>
            <person name="Zheng J."/>
            <person name="Timme R."/>
            <person name="Allard M."/>
            <person name="Strain E."/>
            <person name="Luo Y."/>
            <person name="Brown E."/>
        </authorList>
    </citation>
    <scope>NUCLEOTIDE SEQUENCE [LARGE SCALE GENOMIC DNA]</scope>
    <source>
        <strain evidence="4">CFSAN034343</strain>
    </source>
</reference>
<dbReference type="EMBL" id="LYND01000066">
    <property type="protein sequence ID" value="ODA10632.1"/>
    <property type="molecule type" value="Genomic_DNA"/>
</dbReference>
<accession>A0AAJ3J3T2</accession>